<reference evidence="1" key="2">
    <citation type="submission" date="2023-01" db="EMBL/GenBank/DDBJ databases">
        <title>Human gut microbiome strain richness.</title>
        <authorList>
            <person name="Chen-Liaw A."/>
        </authorList>
    </citation>
    <scope>NUCLEOTIDE SEQUENCE</scope>
    <source>
        <strain evidence="1">RTP21484st1_E5_RTP21484_190118</strain>
    </source>
</reference>
<name>A0A6N3ELV6_PARDI</name>
<evidence type="ECO:0008006" key="3">
    <source>
        <dbReference type="Google" id="ProtNLM"/>
    </source>
</evidence>
<reference evidence="2" key="1">
    <citation type="submission" date="2019-11" db="EMBL/GenBank/DDBJ databases">
        <authorList>
            <person name="Feng L."/>
        </authorList>
    </citation>
    <scope>NUCLEOTIDE SEQUENCE</scope>
    <source>
        <strain evidence="2">PdistasonisLFYP31</strain>
    </source>
</reference>
<dbReference type="EMBL" id="CACRUW010000016">
    <property type="protein sequence ID" value="VYU40834.1"/>
    <property type="molecule type" value="Genomic_DNA"/>
</dbReference>
<dbReference type="RefSeq" id="WP_005801505.1">
    <property type="nucleotide sequence ID" value="NZ_CACRUW010000016.1"/>
</dbReference>
<dbReference type="Proteomes" id="UP001210126">
    <property type="component" value="Unassembled WGS sequence"/>
</dbReference>
<gene>
    <name evidence="2" type="ORF">PDLFYP31_02489</name>
    <name evidence="1" type="ORF">PN599_10270</name>
</gene>
<dbReference type="EMBL" id="JAQMPJ010000007">
    <property type="protein sequence ID" value="MDB9005389.1"/>
    <property type="molecule type" value="Genomic_DNA"/>
</dbReference>
<evidence type="ECO:0000313" key="1">
    <source>
        <dbReference type="EMBL" id="MDB9005389.1"/>
    </source>
</evidence>
<sequence>MSKTVILGAGVDSLSGIAMPLTSELIPQISDFVQTEIGKRIDEKLRLLLPRLRFSFESFVKRSIDKLADEFRREIDTITTNIEHELETNHSLSNPDRKMGELVNRLLRKIKYIQEGAEFDEETEDLIQEVLGRRIEDEAIIDIKKLSFTDTFKSILQYVLEQSVRNSTNPILRHVYKNLLDIEDLMVKYFIGFYTRKDSDIKTYVYISWMLWAFLKEKEKQVFNDETNHLPFYSQLQDDWNIITFNYTSFARQKVANSKYFHGSLFDYINMYNRTMMSFEENDYYNTDTFELFERIATPNIDFTESSKKIVVPAILPPLRIKPVLSSRFISTWYESAQQIIHSDKIIIAGYSFSNTDEHFNDILRGCRDKNIYIIDPNIDLLINNLHSIWSYRRDDFSLTSIQNKETLKAGSLSLIKASADEIILGNL</sequence>
<organism evidence="2">
    <name type="scientific">Parabacteroides distasonis</name>
    <dbReference type="NCBI Taxonomy" id="823"/>
    <lineage>
        <taxon>Bacteria</taxon>
        <taxon>Pseudomonadati</taxon>
        <taxon>Bacteroidota</taxon>
        <taxon>Bacteroidia</taxon>
        <taxon>Bacteroidales</taxon>
        <taxon>Tannerellaceae</taxon>
        <taxon>Parabacteroides</taxon>
    </lineage>
</organism>
<proteinExistence type="predicted"/>
<dbReference type="AlphaFoldDB" id="A0A6N3ELV6"/>
<accession>A0A6N3ELV6</accession>
<evidence type="ECO:0000313" key="2">
    <source>
        <dbReference type="EMBL" id="VYU40834.1"/>
    </source>
</evidence>
<protein>
    <recommendedName>
        <fullName evidence="3">SIR2-like domain-containing protein</fullName>
    </recommendedName>
</protein>